<dbReference type="InterPro" id="IPR008322">
    <property type="entry name" value="UPF0261"/>
</dbReference>
<dbReference type="STRING" id="1429867.A0A0G4PG04"/>
<dbReference type="Gene3D" id="3.40.50.12030">
    <property type="entry name" value="Uncharacterised protein family UPF0261, NC domain"/>
    <property type="match status" value="1"/>
</dbReference>
<evidence type="ECO:0000313" key="4">
    <source>
        <dbReference type="Proteomes" id="UP000053732"/>
    </source>
</evidence>
<keyword evidence="4" id="KW-1185">Reference proteome</keyword>
<evidence type="ECO:0000259" key="2">
    <source>
        <dbReference type="Pfam" id="PF23189"/>
    </source>
</evidence>
<evidence type="ECO:0000259" key="1">
    <source>
        <dbReference type="Pfam" id="PF06792"/>
    </source>
</evidence>
<dbReference type="NCBIfam" id="NF002674">
    <property type="entry name" value="PRK02399.1-2"/>
    <property type="match status" value="1"/>
</dbReference>
<dbReference type="PANTHER" id="PTHR31862:SF1">
    <property type="entry name" value="UPF0261 DOMAIN PROTEIN (AFU_ORTHOLOGUE AFUA_1G10120)"/>
    <property type="match status" value="1"/>
</dbReference>
<dbReference type="EMBL" id="HG793147">
    <property type="protein sequence ID" value="CRL25190.1"/>
    <property type="molecule type" value="Genomic_DNA"/>
</dbReference>
<protein>
    <submittedName>
        <fullName evidence="3">Uncharacterized conserved protein UCP033271</fullName>
    </submittedName>
</protein>
<dbReference type="InterPro" id="IPR051353">
    <property type="entry name" value="Tobamovirus_resist_UPF0261"/>
</dbReference>
<dbReference type="Proteomes" id="UP000053732">
    <property type="component" value="Unassembled WGS sequence"/>
</dbReference>
<dbReference type="CDD" id="cd15488">
    <property type="entry name" value="Tm-1-like"/>
    <property type="match status" value="1"/>
</dbReference>
<feature type="domain" description="UPF0261" evidence="1">
    <location>
        <begin position="2"/>
        <end position="184"/>
    </location>
</feature>
<sequence length="435" mass="46963">MPHIILLGTLDTKLAETLYLYNQLQQNATRFATPLEITLIDCGRQVITHDAITINHTDLLSKYASGDNTEILTQSRGQVIELLISCVSKCVAELLQTTEIHGIIGAGGSGGTSLITAVMRKAAPLGLPKLVVSTVASGDTGPVIGECDITLMYSVVDIAGTNRLLREVLGNAAGAMIGMASTYQHRQAERRTQTAQDKQREEKKTRVGITMFGVTTPCVDRVRSHLEDNYSVEVYVFHATGHGGKAMERLVEEGRLDAILDITTTEICDLIAGGTMSCENSRLERTLKRGIPNIISVGATDMVNFGPADTVPPQYRDRKLLVHNPTITLMRTSAAECREVGEFILDKLNRFTQEPSMVEVWLPRGGVSSVGTEGSAFADADADAALAETLRSGLKDSGIRVVSDERDINDDGFTLDIADRLMALVAKHSCSATTS</sequence>
<dbReference type="InterPro" id="IPR056778">
    <property type="entry name" value="UPF0261_C"/>
</dbReference>
<dbReference type="Pfam" id="PF06792">
    <property type="entry name" value="UPF0261"/>
    <property type="match status" value="1"/>
</dbReference>
<name>A0A0G4PG04_PENC3</name>
<dbReference type="Pfam" id="PF23189">
    <property type="entry name" value="UPF0261_C"/>
    <property type="match status" value="1"/>
</dbReference>
<dbReference type="PANTHER" id="PTHR31862">
    <property type="entry name" value="UPF0261 DOMAIN PROTEIN (AFU_ORTHOLOGUE AFUA_1G10120)"/>
    <property type="match status" value="1"/>
</dbReference>
<gene>
    <name evidence="3" type="ORF">PCAMFM013_S014g000086</name>
</gene>
<feature type="domain" description="UPF0261" evidence="2">
    <location>
        <begin position="204"/>
        <end position="424"/>
    </location>
</feature>
<proteinExistence type="predicted"/>
<accession>A0A0G4PG04</accession>
<dbReference type="InterPro" id="IPR044122">
    <property type="entry name" value="UPF0261_N"/>
</dbReference>
<organism evidence="3 4">
    <name type="scientific">Penicillium camemberti (strain FM 013)</name>
    <dbReference type="NCBI Taxonomy" id="1429867"/>
    <lineage>
        <taxon>Eukaryota</taxon>
        <taxon>Fungi</taxon>
        <taxon>Dikarya</taxon>
        <taxon>Ascomycota</taxon>
        <taxon>Pezizomycotina</taxon>
        <taxon>Eurotiomycetes</taxon>
        <taxon>Eurotiomycetidae</taxon>
        <taxon>Eurotiales</taxon>
        <taxon>Aspergillaceae</taxon>
        <taxon>Penicillium</taxon>
    </lineage>
</organism>
<dbReference type="AlphaFoldDB" id="A0A0G4PG04"/>
<reference evidence="3 4" key="1">
    <citation type="journal article" date="2014" name="Nat. Commun.">
        <title>Multiple recent horizontal transfers of a large genomic region in cheese making fungi.</title>
        <authorList>
            <person name="Cheeseman K."/>
            <person name="Ropars J."/>
            <person name="Renault P."/>
            <person name="Dupont J."/>
            <person name="Gouzy J."/>
            <person name="Branca A."/>
            <person name="Abraham A.L."/>
            <person name="Ceppi M."/>
            <person name="Conseiller E."/>
            <person name="Debuchy R."/>
            <person name="Malagnac F."/>
            <person name="Goarin A."/>
            <person name="Silar P."/>
            <person name="Lacoste S."/>
            <person name="Sallet E."/>
            <person name="Bensimon A."/>
            <person name="Giraud T."/>
            <person name="Brygoo Y."/>
        </authorList>
    </citation>
    <scope>NUCLEOTIDE SEQUENCE [LARGE SCALE GENOMIC DNA]</scope>
    <source>
        <strain evidence="4">FM 013</strain>
    </source>
</reference>
<dbReference type="PIRSF" id="PIRSF033271">
    <property type="entry name" value="UCP033271"/>
    <property type="match status" value="1"/>
</dbReference>
<dbReference type="Gene3D" id="3.40.50.12020">
    <property type="entry name" value="Uncharacterised protein family UPF0261, NN domain"/>
    <property type="match status" value="1"/>
</dbReference>
<evidence type="ECO:0000313" key="3">
    <source>
        <dbReference type="EMBL" id="CRL25190.1"/>
    </source>
</evidence>